<reference evidence="2" key="1">
    <citation type="submission" date="2021-01" db="EMBL/GenBank/DDBJ databases">
        <title>Adiantum capillus-veneris genome.</title>
        <authorList>
            <person name="Fang Y."/>
            <person name="Liao Q."/>
        </authorList>
    </citation>
    <scope>NUCLEOTIDE SEQUENCE</scope>
    <source>
        <strain evidence="2">H3</strain>
        <tissue evidence="2">Leaf</tissue>
    </source>
</reference>
<dbReference type="InterPro" id="IPR036366">
    <property type="entry name" value="PGBDSf"/>
</dbReference>
<dbReference type="AlphaFoldDB" id="A0A9D4U3Z2"/>
<dbReference type="InterPro" id="IPR002477">
    <property type="entry name" value="Peptidoglycan-bd-like"/>
</dbReference>
<dbReference type="Gene3D" id="1.10.101.10">
    <property type="entry name" value="PGBD-like superfamily/PGBD"/>
    <property type="match status" value="1"/>
</dbReference>
<sequence>DNVDRSRIAPDNKSRRFFLNEPLRDSDEGLQSPGIVDRRKCCNLETGFQMDNSNGSFCYFHRDLNRGSYGSDVACLQQFLKHEGFLSDEPSGYFGPTTEAAVSRWQLTNKLSPASGAIKFTSRALYAKRHKLPTAEELLALEVQAQGSVRTCLDVLCTEPDGGEFCQTGCLKRGSSDLDKYHLCQQVCQVAAGKACDRAFPPTQSFKYKKCISTVAKNCKQSCQKGLKSGGSENY</sequence>
<accession>A0A9D4U3Z2</accession>
<organism evidence="2 3">
    <name type="scientific">Adiantum capillus-veneris</name>
    <name type="common">Maidenhair fern</name>
    <dbReference type="NCBI Taxonomy" id="13818"/>
    <lineage>
        <taxon>Eukaryota</taxon>
        <taxon>Viridiplantae</taxon>
        <taxon>Streptophyta</taxon>
        <taxon>Embryophyta</taxon>
        <taxon>Tracheophyta</taxon>
        <taxon>Polypodiopsida</taxon>
        <taxon>Polypodiidae</taxon>
        <taxon>Polypodiales</taxon>
        <taxon>Pteridineae</taxon>
        <taxon>Pteridaceae</taxon>
        <taxon>Vittarioideae</taxon>
        <taxon>Adiantum</taxon>
    </lineage>
</organism>
<evidence type="ECO:0000313" key="3">
    <source>
        <dbReference type="Proteomes" id="UP000886520"/>
    </source>
</evidence>
<keyword evidence="3" id="KW-1185">Reference proteome</keyword>
<dbReference type="Pfam" id="PF01471">
    <property type="entry name" value="PG_binding_1"/>
    <property type="match status" value="1"/>
</dbReference>
<name>A0A9D4U3Z2_ADICA</name>
<feature type="domain" description="Peptidoglycan binding-like" evidence="1">
    <location>
        <begin position="70"/>
        <end position="112"/>
    </location>
</feature>
<feature type="non-terminal residue" evidence="2">
    <location>
        <position position="235"/>
    </location>
</feature>
<dbReference type="InterPro" id="IPR036365">
    <property type="entry name" value="PGBD-like_sf"/>
</dbReference>
<protein>
    <recommendedName>
        <fullName evidence="1">Peptidoglycan binding-like domain-containing protein</fullName>
    </recommendedName>
</protein>
<dbReference type="SUPFAM" id="SSF47090">
    <property type="entry name" value="PGBD-like"/>
    <property type="match status" value="1"/>
</dbReference>
<evidence type="ECO:0000259" key="1">
    <source>
        <dbReference type="Pfam" id="PF01471"/>
    </source>
</evidence>
<evidence type="ECO:0000313" key="2">
    <source>
        <dbReference type="EMBL" id="KAI5059746.1"/>
    </source>
</evidence>
<dbReference type="EMBL" id="JABFUD020000025">
    <property type="protein sequence ID" value="KAI5059746.1"/>
    <property type="molecule type" value="Genomic_DNA"/>
</dbReference>
<gene>
    <name evidence="2" type="ORF">GOP47_0026065</name>
</gene>
<comment type="caution">
    <text evidence="2">The sequence shown here is derived from an EMBL/GenBank/DDBJ whole genome shotgun (WGS) entry which is preliminary data.</text>
</comment>
<dbReference type="Proteomes" id="UP000886520">
    <property type="component" value="Chromosome 25"/>
</dbReference>
<proteinExistence type="predicted"/>
<dbReference type="OrthoDB" id="2013641at2759"/>